<dbReference type="Gene3D" id="1.10.1200.10">
    <property type="entry name" value="ACP-like"/>
    <property type="match status" value="1"/>
</dbReference>
<gene>
    <name evidence="2" type="ORF">HUT08_02125</name>
</gene>
<name>A0A7H8N2J6_9ACTN</name>
<evidence type="ECO:0000313" key="3">
    <source>
        <dbReference type="Proteomes" id="UP000509303"/>
    </source>
</evidence>
<evidence type="ECO:0000259" key="1">
    <source>
        <dbReference type="PROSITE" id="PS50075"/>
    </source>
</evidence>
<dbReference type="EMBL" id="CP054929">
    <property type="protein sequence ID" value="QKW48543.1"/>
    <property type="molecule type" value="Genomic_DNA"/>
</dbReference>
<dbReference type="AlphaFoldDB" id="A0A7H8N2J6"/>
<keyword evidence="3" id="KW-1185">Reference proteome</keyword>
<dbReference type="InterPro" id="IPR036736">
    <property type="entry name" value="ACP-like_sf"/>
</dbReference>
<evidence type="ECO:0000313" key="2">
    <source>
        <dbReference type="EMBL" id="QKW48543.1"/>
    </source>
</evidence>
<organism evidence="2 3">
    <name type="scientific">Streptomyces buecherae</name>
    <dbReference type="NCBI Taxonomy" id="2763006"/>
    <lineage>
        <taxon>Bacteria</taxon>
        <taxon>Bacillati</taxon>
        <taxon>Actinomycetota</taxon>
        <taxon>Actinomycetes</taxon>
        <taxon>Kitasatosporales</taxon>
        <taxon>Streptomycetaceae</taxon>
        <taxon>Streptomyces</taxon>
    </lineage>
</organism>
<dbReference type="Proteomes" id="UP000509303">
    <property type="component" value="Chromosome"/>
</dbReference>
<dbReference type="Pfam" id="PF00550">
    <property type="entry name" value="PP-binding"/>
    <property type="match status" value="1"/>
</dbReference>
<proteinExistence type="predicted"/>
<feature type="domain" description="Carrier" evidence="1">
    <location>
        <begin position="1"/>
        <end position="79"/>
    </location>
</feature>
<dbReference type="SUPFAM" id="SSF47336">
    <property type="entry name" value="ACP-like"/>
    <property type="match status" value="1"/>
</dbReference>
<dbReference type="RefSeq" id="WP_176160240.1">
    <property type="nucleotide sequence ID" value="NZ_CP054929.1"/>
</dbReference>
<reference evidence="2 3" key="1">
    <citation type="submission" date="2020-06" db="EMBL/GenBank/DDBJ databases">
        <title>Genome mining for natural products.</title>
        <authorList>
            <person name="Zhang B."/>
            <person name="Shi J."/>
            <person name="Ge H."/>
        </authorList>
    </citation>
    <scope>NUCLEOTIDE SEQUENCE [LARGE SCALE GENOMIC DNA]</scope>
    <source>
        <strain evidence="2 3">NA00687</strain>
    </source>
</reference>
<protein>
    <submittedName>
        <fullName evidence="2">Acyl carrier protein</fullName>
    </submittedName>
</protein>
<dbReference type="PROSITE" id="PS50075">
    <property type="entry name" value="CARRIER"/>
    <property type="match status" value="1"/>
</dbReference>
<accession>A0A7H8N2J6</accession>
<sequence>MNQMDVHEKVLEIIAQEIDVPVADLSGDQHFRALPNVDSMRVLQVILKTEKAFDIEIEDDVTFRIQTVGEFQKLVAELYRQRAAA</sequence>
<dbReference type="InterPro" id="IPR009081">
    <property type="entry name" value="PP-bd_ACP"/>
</dbReference>